<evidence type="ECO:0000313" key="2">
    <source>
        <dbReference type="Proteomes" id="UP001183202"/>
    </source>
</evidence>
<proteinExistence type="predicted"/>
<evidence type="ECO:0000313" key="1">
    <source>
        <dbReference type="EMBL" id="MDT0351826.1"/>
    </source>
</evidence>
<dbReference type="Proteomes" id="UP001183202">
    <property type="component" value="Unassembled WGS sequence"/>
</dbReference>
<gene>
    <name evidence="1" type="ORF">RM445_20070</name>
</gene>
<accession>A0ABU2NDM3</accession>
<keyword evidence="2" id="KW-1185">Reference proteome</keyword>
<protein>
    <submittedName>
        <fullName evidence="1">Uncharacterized protein</fullName>
    </submittedName>
</protein>
<reference evidence="2" key="1">
    <citation type="submission" date="2023-07" db="EMBL/GenBank/DDBJ databases">
        <title>30 novel species of actinomycetes from the DSMZ collection.</title>
        <authorList>
            <person name="Nouioui I."/>
        </authorList>
    </citation>
    <scope>NUCLEOTIDE SEQUENCE [LARGE SCALE GENOMIC DNA]</scope>
    <source>
        <strain evidence="2">DSM 45834</strain>
    </source>
</reference>
<organism evidence="1 2">
    <name type="scientific">Pseudonocardia charpentierae</name>
    <dbReference type="NCBI Taxonomy" id="3075545"/>
    <lineage>
        <taxon>Bacteria</taxon>
        <taxon>Bacillati</taxon>
        <taxon>Actinomycetota</taxon>
        <taxon>Actinomycetes</taxon>
        <taxon>Pseudonocardiales</taxon>
        <taxon>Pseudonocardiaceae</taxon>
        <taxon>Pseudonocardia</taxon>
    </lineage>
</organism>
<name>A0ABU2NDM3_9PSEU</name>
<dbReference type="RefSeq" id="WP_311558303.1">
    <property type="nucleotide sequence ID" value="NZ_JAVREJ010000015.1"/>
</dbReference>
<sequence length="120" mass="12609">MTDPSAPTPDPTEHDLELTVSALKDGPAALGIQGALVEIRRWQERLDGTDAPALEEIGAALAELRGEVESDAPDDAVITDLMRRLSTMTLTAAADQPAGNLRSRLEELGHLLGEGAAENG</sequence>
<comment type="caution">
    <text evidence="1">The sequence shown here is derived from an EMBL/GenBank/DDBJ whole genome shotgun (WGS) entry which is preliminary data.</text>
</comment>
<dbReference type="EMBL" id="JAVREJ010000015">
    <property type="protein sequence ID" value="MDT0351826.1"/>
    <property type="molecule type" value="Genomic_DNA"/>
</dbReference>